<reference evidence="2" key="2">
    <citation type="submission" date="2020-05" db="UniProtKB">
        <authorList>
            <consortium name="EnsemblMetazoa"/>
        </authorList>
    </citation>
    <scope>IDENTIFICATION</scope>
    <source>
        <strain evidence="2">IAEA</strain>
    </source>
</reference>
<dbReference type="STRING" id="37001.A0A1A9W3R5"/>
<evidence type="ECO:0000313" key="3">
    <source>
        <dbReference type="Proteomes" id="UP000091820"/>
    </source>
</evidence>
<feature type="transmembrane region" description="Helical" evidence="1">
    <location>
        <begin position="6"/>
        <end position="30"/>
    </location>
</feature>
<keyword evidence="1" id="KW-1133">Transmembrane helix</keyword>
<dbReference type="EnsemblMetazoa" id="GBRI005297-RA">
    <property type="protein sequence ID" value="GBRI005297-PA"/>
    <property type="gene ID" value="GBRI005297"/>
</dbReference>
<dbReference type="PROSITE" id="PS51257">
    <property type="entry name" value="PROKAR_LIPOPROTEIN"/>
    <property type="match status" value="1"/>
</dbReference>
<accession>A0A1A9W3R5</accession>
<keyword evidence="3" id="KW-1185">Reference proteome</keyword>
<organism evidence="2 3">
    <name type="scientific">Glossina brevipalpis</name>
    <dbReference type="NCBI Taxonomy" id="37001"/>
    <lineage>
        <taxon>Eukaryota</taxon>
        <taxon>Metazoa</taxon>
        <taxon>Ecdysozoa</taxon>
        <taxon>Arthropoda</taxon>
        <taxon>Hexapoda</taxon>
        <taxon>Insecta</taxon>
        <taxon>Pterygota</taxon>
        <taxon>Neoptera</taxon>
        <taxon>Endopterygota</taxon>
        <taxon>Diptera</taxon>
        <taxon>Brachycera</taxon>
        <taxon>Muscomorpha</taxon>
        <taxon>Hippoboscoidea</taxon>
        <taxon>Glossinidae</taxon>
        <taxon>Glossina</taxon>
    </lineage>
</organism>
<proteinExistence type="predicted"/>
<protein>
    <submittedName>
        <fullName evidence="2">Uncharacterized protein</fullName>
    </submittedName>
</protein>
<evidence type="ECO:0000313" key="2">
    <source>
        <dbReference type="EnsemblMetazoa" id="GBRI005297-PA"/>
    </source>
</evidence>
<reference evidence="3" key="1">
    <citation type="submission" date="2014-03" db="EMBL/GenBank/DDBJ databases">
        <authorList>
            <person name="Aksoy S."/>
            <person name="Warren W."/>
            <person name="Wilson R.K."/>
        </authorList>
    </citation>
    <scope>NUCLEOTIDE SEQUENCE [LARGE SCALE GENOMIC DNA]</scope>
    <source>
        <strain evidence="3">IAEA</strain>
    </source>
</reference>
<sequence length="116" mass="13141">MRIYFSQSVLVSFSCVLTVFVVVVVVKVAIDTRQRDESFSLLVQVIVNVSPKFVNVRFINRMEKKKLTESTEAYVNYTAKPRVVLPPNYVKAEATGAPYGRMDFLYTGSEDSTFLS</sequence>
<dbReference type="VEuPathDB" id="VectorBase:GBRI005297"/>
<keyword evidence="1" id="KW-0472">Membrane</keyword>
<keyword evidence="1" id="KW-0812">Transmembrane</keyword>
<name>A0A1A9W3R5_9MUSC</name>
<evidence type="ECO:0000256" key="1">
    <source>
        <dbReference type="SAM" id="Phobius"/>
    </source>
</evidence>
<dbReference type="AlphaFoldDB" id="A0A1A9W3R5"/>
<dbReference type="Proteomes" id="UP000091820">
    <property type="component" value="Unassembled WGS sequence"/>
</dbReference>